<dbReference type="InterPro" id="IPR011473">
    <property type="entry name" value="DUF1579"/>
</dbReference>
<protein>
    <recommendedName>
        <fullName evidence="4">DUF1579 domain-containing protein</fullName>
    </recommendedName>
</protein>
<evidence type="ECO:0008006" key="4">
    <source>
        <dbReference type="Google" id="ProtNLM"/>
    </source>
</evidence>
<comment type="caution">
    <text evidence="2">The sequence shown here is derived from an EMBL/GenBank/DDBJ whole genome shotgun (WGS) entry which is preliminary data.</text>
</comment>
<name>A0ABU1RM15_9GAMM</name>
<sequence>MKATRKLAVAAIAFALVLPLSAQEAAPKMTPEQQAMMEVWQKISTPGPQHKQLAEHLAGTWTTKQTVWMDPSAPPMTETGKATITPIFGGRQLRMDFIGSFMGQPFEGVGYNGYDINAGKYTNSWTDSGSTAVMNATGDYDAASKTYSFSGQMPDMKKVGGVATGRHTLRVVDADHLLMEMFENKDGKDVRTMQMEYTRVK</sequence>
<proteinExistence type="predicted"/>
<keyword evidence="1" id="KW-0732">Signal</keyword>
<dbReference type="Proteomes" id="UP001254759">
    <property type="component" value="Unassembled WGS sequence"/>
</dbReference>
<keyword evidence="3" id="KW-1185">Reference proteome</keyword>
<evidence type="ECO:0000313" key="2">
    <source>
        <dbReference type="EMBL" id="MDR6839813.1"/>
    </source>
</evidence>
<dbReference type="Pfam" id="PF07617">
    <property type="entry name" value="DUF1579"/>
    <property type="match status" value="1"/>
</dbReference>
<dbReference type="RefSeq" id="WP_310089622.1">
    <property type="nucleotide sequence ID" value="NZ_JAVDTT010000001.1"/>
</dbReference>
<feature type="chain" id="PRO_5045763485" description="DUF1579 domain-containing protein" evidence="1">
    <location>
        <begin position="23"/>
        <end position="201"/>
    </location>
</feature>
<dbReference type="EMBL" id="JAVDTT010000001">
    <property type="protein sequence ID" value="MDR6839813.1"/>
    <property type="molecule type" value="Genomic_DNA"/>
</dbReference>
<feature type="signal peptide" evidence="1">
    <location>
        <begin position="1"/>
        <end position="22"/>
    </location>
</feature>
<accession>A0ABU1RM15</accession>
<reference evidence="2 3" key="1">
    <citation type="submission" date="2023-07" db="EMBL/GenBank/DDBJ databases">
        <title>Sorghum-associated microbial communities from plants grown in Nebraska, USA.</title>
        <authorList>
            <person name="Schachtman D."/>
        </authorList>
    </citation>
    <scope>NUCLEOTIDE SEQUENCE [LARGE SCALE GENOMIC DNA]</scope>
    <source>
        <strain evidence="2 3">BE107</strain>
    </source>
</reference>
<gene>
    <name evidence="2" type="ORF">J2W94_000077</name>
</gene>
<organism evidence="2 3">
    <name type="scientific">Pseudoxanthomonas sacheonensis</name>
    <dbReference type="NCBI Taxonomy" id="443615"/>
    <lineage>
        <taxon>Bacteria</taxon>
        <taxon>Pseudomonadati</taxon>
        <taxon>Pseudomonadota</taxon>
        <taxon>Gammaproteobacteria</taxon>
        <taxon>Lysobacterales</taxon>
        <taxon>Lysobacteraceae</taxon>
        <taxon>Pseudoxanthomonas</taxon>
    </lineage>
</organism>
<evidence type="ECO:0000313" key="3">
    <source>
        <dbReference type="Proteomes" id="UP001254759"/>
    </source>
</evidence>
<evidence type="ECO:0000256" key="1">
    <source>
        <dbReference type="SAM" id="SignalP"/>
    </source>
</evidence>